<evidence type="ECO:0000259" key="11">
    <source>
        <dbReference type="PROSITE" id="PS50262"/>
    </source>
</evidence>
<reference evidence="13" key="1">
    <citation type="submission" date="2017-11" db="EMBL/GenBank/DDBJ databases">
        <authorList>
            <person name="Lima N.C."/>
            <person name="Parody-Merino A.M."/>
            <person name="Battley P.F."/>
            <person name="Fidler A.E."/>
            <person name="Prosdocimi F."/>
        </authorList>
    </citation>
    <scope>NUCLEOTIDE SEQUENCE [LARGE SCALE GENOMIC DNA]</scope>
</reference>
<keyword evidence="3 10" id="KW-0716">Sensory transduction</keyword>
<evidence type="ECO:0000256" key="3">
    <source>
        <dbReference type="ARBA" id="ARBA00022606"/>
    </source>
</evidence>
<evidence type="ECO:0000256" key="1">
    <source>
        <dbReference type="ARBA" id="ARBA00004651"/>
    </source>
</evidence>
<dbReference type="GO" id="GO:0005886">
    <property type="term" value="C:plasma membrane"/>
    <property type="evidence" value="ECO:0007669"/>
    <property type="project" value="UniProtKB-SubCell"/>
</dbReference>
<name>A0A2I0TYN4_LIMLA</name>
<keyword evidence="6 10" id="KW-1133">Transmembrane helix</keyword>
<dbReference type="GO" id="GO:0004930">
    <property type="term" value="F:G protein-coupled receptor activity"/>
    <property type="evidence" value="ECO:0007669"/>
    <property type="project" value="UniProtKB-KW"/>
</dbReference>
<sequence length="331" mass="37215">MVGGPLPSEHVVWIALRQKMPQRKGLENRTAGPGFILLGFSDNTNLQGLRFTVFLIIYLMVLIGNGLIVLITVVEPSLHSPMYFFLRNLSFLEICYTSTTLPKMLLAFLTGDDSISFLGCAAQLYFLVLLGSIECLLLAAMAYDRYVAICDPLHYSLIMNGRLCVRLVVASWVAVIPVQVGQTYQVFILPFCASHGLHHFFCDIPPLLELACADTFWNQVMLHTIILVFAVLPFSLIVVSYTQIVRAMLKVPSVLGRRKAFSTCSSHLGVVTLFYGSAMVVYFKQQSRDSADTDKYLALFYTIVTPMLNPVIYSLRNKEVRIALKRLPWRK</sequence>
<protein>
    <recommendedName>
        <fullName evidence="10">Olfactory receptor</fullName>
    </recommendedName>
</protein>
<dbReference type="Proteomes" id="UP000233556">
    <property type="component" value="Unassembled WGS sequence"/>
</dbReference>
<feature type="domain" description="G-protein coupled receptors family 1 profile" evidence="11">
    <location>
        <begin position="64"/>
        <end position="313"/>
    </location>
</feature>
<keyword evidence="2 10" id="KW-1003">Cell membrane</keyword>
<keyword evidence="13" id="KW-1185">Reference proteome</keyword>
<dbReference type="CDD" id="cd15225">
    <property type="entry name" value="7tmA_OR10A-like"/>
    <property type="match status" value="1"/>
</dbReference>
<proteinExistence type="inferred from homology"/>
<evidence type="ECO:0000256" key="10">
    <source>
        <dbReference type="RuleBase" id="RU363047"/>
    </source>
</evidence>
<evidence type="ECO:0000256" key="6">
    <source>
        <dbReference type="ARBA" id="ARBA00022989"/>
    </source>
</evidence>
<dbReference type="EMBL" id="KZ506615">
    <property type="protein sequence ID" value="PKU38934.1"/>
    <property type="molecule type" value="Genomic_DNA"/>
</dbReference>
<comment type="subcellular location">
    <subcellularLocation>
        <location evidence="1 10">Cell membrane</location>
        <topology evidence="1 10">Multi-pass membrane protein</topology>
    </subcellularLocation>
</comment>
<feature type="transmembrane region" description="Helical" evidence="10">
    <location>
        <begin position="260"/>
        <end position="283"/>
    </location>
</feature>
<evidence type="ECO:0000313" key="13">
    <source>
        <dbReference type="Proteomes" id="UP000233556"/>
    </source>
</evidence>
<gene>
    <name evidence="12" type="ORF">llap_10759</name>
</gene>
<evidence type="ECO:0000256" key="8">
    <source>
        <dbReference type="ARBA" id="ARBA00023224"/>
    </source>
</evidence>
<evidence type="ECO:0000256" key="4">
    <source>
        <dbReference type="ARBA" id="ARBA00022692"/>
    </source>
</evidence>
<evidence type="ECO:0000313" key="12">
    <source>
        <dbReference type="EMBL" id="PKU38934.1"/>
    </source>
</evidence>
<evidence type="ECO:0000256" key="2">
    <source>
        <dbReference type="ARBA" id="ARBA00022475"/>
    </source>
</evidence>
<keyword evidence="5 10" id="KW-0552">Olfaction</keyword>
<keyword evidence="8 9" id="KW-0807">Transducer</keyword>
<feature type="transmembrane region" description="Helical" evidence="10">
    <location>
        <begin position="115"/>
        <end position="143"/>
    </location>
</feature>
<evidence type="ECO:0000256" key="9">
    <source>
        <dbReference type="RuleBase" id="RU000688"/>
    </source>
</evidence>
<keyword evidence="9" id="KW-0297">G-protein coupled receptor</keyword>
<keyword evidence="4 9" id="KW-0812">Transmembrane</keyword>
<evidence type="ECO:0000256" key="5">
    <source>
        <dbReference type="ARBA" id="ARBA00022725"/>
    </source>
</evidence>
<feature type="transmembrane region" description="Helical" evidence="10">
    <location>
        <begin position="85"/>
        <end position="109"/>
    </location>
</feature>
<feature type="transmembrane region" description="Helical" evidence="10">
    <location>
        <begin position="220"/>
        <end position="239"/>
    </location>
</feature>
<accession>A0A2I0TYN4</accession>
<dbReference type="InterPro" id="IPR000725">
    <property type="entry name" value="Olfact_rcpt"/>
</dbReference>
<organism evidence="12 13">
    <name type="scientific">Limosa lapponica baueri</name>
    <dbReference type="NCBI Taxonomy" id="1758121"/>
    <lineage>
        <taxon>Eukaryota</taxon>
        <taxon>Metazoa</taxon>
        <taxon>Chordata</taxon>
        <taxon>Craniata</taxon>
        <taxon>Vertebrata</taxon>
        <taxon>Euteleostomi</taxon>
        <taxon>Archelosauria</taxon>
        <taxon>Archosauria</taxon>
        <taxon>Dinosauria</taxon>
        <taxon>Saurischia</taxon>
        <taxon>Theropoda</taxon>
        <taxon>Coelurosauria</taxon>
        <taxon>Aves</taxon>
        <taxon>Neognathae</taxon>
        <taxon>Neoaves</taxon>
        <taxon>Charadriiformes</taxon>
        <taxon>Scolopacidae</taxon>
        <taxon>Limosa</taxon>
    </lineage>
</organism>
<reference evidence="13" key="2">
    <citation type="submission" date="2017-12" db="EMBL/GenBank/DDBJ databases">
        <title>Genome sequence of the Bar-tailed Godwit (Limosa lapponica baueri).</title>
        <authorList>
            <person name="Lima N.C.B."/>
            <person name="Parody-Merino A.M."/>
            <person name="Battley P.F."/>
            <person name="Fidler A.E."/>
            <person name="Prosdocimi F."/>
        </authorList>
    </citation>
    <scope>NUCLEOTIDE SEQUENCE [LARGE SCALE GENOMIC DNA]</scope>
</reference>
<dbReference type="GO" id="GO:0004984">
    <property type="term" value="F:olfactory receptor activity"/>
    <property type="evidence" value="ECO:0007669"/>
    <property type="project" value="InterPro"/>
</dbReference>
<dbReference type="InterPro" id="IPR000276">
    <property type="entry name" value="GPCR_Rhodpsn"/>
</dbReference>
<dbReference type="FunFam" id="1.20.1070.10:FF:000001">
    <property type="entry name" value="Olfactory receptor"/>
    <property type="match status" value="1"/>
</dbReference>
<keyword evidence="9 12" id="KW-0675">Receptor</keyword>
<feature type="transmembrane region" description="Helical" evidence="10">
    <location>
        <begin position="51"/>
        <end position="73"/>
    </location>
</feature>
<dbReference type="PANTHER" id="PTHR26453">
    <property type="entry name" value="OLFACTORY RECEPTOR"/>
    <property type="match status" value="1"/>
</dbReference>
<dbReference type="Pfam" id="PF13853">
    <property type="entry name" value="7tm_4"/>
    <property type="match status" value="1"/>
</dbReference>
<evidence type="ECO:0000256" key="7">
    <source>
        <dbReference type="ARBA" id="ARBA00023136"/>
    </source>
</evidence>
<dbReference type="Gene3D" id="1.20.1070.10">
    <property type="entry name" value="Rhodopsin 7-helix transmembrane proteins"/>
    <property type="match status" value="1"/>
</dbReference>
<feature type="transmembrane region" description="Helical" evidence="10">
    <location>
        <begin position="295"/>
        <end position="315"/>
    </location>
</feature>
<dbReference type="PRINTS" id="PR00245">
    <property type="entry name" value="OLFACTORYR"/>
</dbReference>
<feature type="transmembrane region" description="Helical" evidence="10">
    <location>
        <begin position="163"/>
        <end position="180"/>
    </location>
</feature>
<dbReference type="InterPro" id="IPR017452">
    <property type="entry name" value="GPCR_Rhodpsn_7TM"/>
</dbReference>
<dbReference type="PROSITE" id="PS00237">
    <property type="entry name" value="G_PROTEIN_RECEP_F1_1"/>
    <property type="match status" value="1"/>
</dbReference>
<keyword evidence="7 10" id="KW-0472">Membrane</keyword>
<dbReference type="OrthoDB" id="9975554at2759"/>
<comment type="similarity">
    <text evidence="9">Belongs to the G-protein coupled receptor 1 family.</text>
</comment>
<dbReference type="SUPFAM" id="SSF81321">
    <property type="entry name" value="Family A G protein-coupled receptor-like"/>
    <property type="match status" value="1"/>
</dbReference>
<dbReference type="PRINTS" id="PR00237">
    <property type="entry name" value="GPCRRHODOPSN"/>
</dbReference>
<dbReference type="AlphaFoldDB" id="A0A2I0TYN4"/>
<dbReference type="PROSITE" id="PS50262">
    <property type="entry name" value="G_PROTEIN_RECEP_F1_2"/>
    <property type="match status" value="1"/>
</dbReference>